<dbReference type="Pfam" id="PF00320">
    <property type="entry name" value="GATA"/>
    <property type="match status" value="2"/>
</dbReference>
<sequence length="282" mass="29748">TDGLGSPLHARSAASTGLSSYGYMHSGDPLQAAWSGLNASSMLHGQQTSPLRRSSLETDYYGSPAMEGGVGRECANCGSTYAPLWRWNGTGHLLCNACGVHVMSGFAKPVMKTSGGRRSVSRRVGLSCANCHTSTTTLWRRNNEGEPVCNACGLYFKLHGVNRPMSMKKEGIQTRKRKPKGSGKQKSSPSHSKALTSPSTSSAPYSISGGGGMRSPPEASAPSHSSGLSSTMLIPNAALSHSTPLPSIKLERNIEDNSPLRHTDQPPSHLHLHPASMSIGAL</sequence>
<dbReference type="GO" id="GO:0008270">
    <property type="term" value="F:zinc ion binding"/>
    <property type="evidence" value="ECO:0007669"/>
    <property type="project" value="UniProtKB-KW"/>
</dbReference>
<accession>B0LD05</accession>
<name>B0LD05_CAPTE</name>
<evidence type="ECO:0000256" key="2">
    <source>
        <dbReference type="ARBA" id="ARBA00022723"/>
    </source>
</evidence>
<evidence type="ECO:0000256" key="6">
    <source>
        <dbReference type="ARBA" id="ARBA00023125"/>
    </source>
</evidence>
<dbReference type="EMBL" id="EF651789">
    <property type="protein sequence ID" value="ABV25955.1"/>
    <property type="molecule type" value="mRNA"/>
</dbReference>
<dbReference type="InterPro" id="IPR000679">
    <property type="entry name" value="Znf_GATA"/>
</dbReference>
<feature type="compositionally biased region" description="Low complexity" evidence="10">
    <location>
        <begin position="215"/>
        <end position="230"/>
    </location>
</feature>
<proteinExistence type="evidence at transcript level"/>
<comment type="subcellular location">
    <subcellularLocation>
        <location evidence="1">Nucleus</location>
    </subcellularLocation>
</comment>
<dbReference type="InterPro" id="IPR013088">
    <property type="entry name" value="Znf_NHR/GATA"/>
</dbReference>
<evidence type="ECO:0000256" key="7">
    <source>
        <dbReference type="ARBA" id="ARBA00023163"/>
    </source>
</evidence>
<organism evidence="12">
    <name type="scientific">Capitella teleta</name>
    <name type="common">Polychaete worm</name>
    <dbReference type="NCBI Taxonomy" id="283909"/>
    <lineage>
        <taxon>Eukaryota</taxon>
        <taxon>Metazoa</taxon>
        <taxon>Spiralia</taxon>
        <taxon>Lophotrochozoa</taxon>
        <taxon>Annelida</taxon>
        <taxon>Polychaeta</taxon>
        <taxon>Sedentaria</taxon>
        <taxon>Scolecida</taxon>
        <taxon>Capitellidae</taxon>
        <taxon>Capitella</taxon>
    </lineage>
</organism>
<keyword evidence="6" id="KW-0238">DNA-binding</keyword>
<gene>
    <name evidence="12" type="primary">gataB2</name>
</gene>
<dbReference type="GO" id="GO:0005634">
    <property type="term" value="C:nucleus"/>
    <property type="evidence" value="ECO:0007669"/>
    <property type="project" value="UniProtKB-SubCell"/>
</dbReference>
<keyword evidence="8" id="KW-0539">Nucleus</keyword>
<evidence type="ECO:0000256" key="9">
    <source>
        <dbReference type="PROSITE-ProRule" id="PRU00094"/>
    </source>
</evidence>
<feature type="non-terminal residue" evidence="12">
    <location>
        <position position="1"/>
    </location>
</feature>
<feature type="compositionally biased region" description="Low complexity" evidence="10">
    <location>
        <begin position="184"/>
        <end position="207"/>
    </location>
</feature>
<dbReference type="GO" id="GO:0000981">
    <property type="term" value="F:DNA-binding transcription factor activity, RNA polymerase II-specific"/>
    <property type="evidence" value="ECO:0007669"/>
    <property type="project" value="TreeGrafter"/>
</dbReference>
<dbReference type="GO" id="GO:0045165">
    <property type="term" value="P:cell fate commitment"/>
    <property type="evidence" value="ECO:0007669"/>
    <property type="project" value="TreeGrafter"/>
</dbReference>
<dbReference type="PROSITE" id="PS50114">
    <property type="entry name" value="GATA_ZN_FINGER_2"/>
    <property type="match status" value="2"/>
</dbReference>
<feature type="compositionally biased region" description="Basic residues" evidence="10">
    <location>
        <begin position="174"/>
        <end position="183"/>
    </location>
</feature>
<dbReference type="PANTHER" id="PTHR10071:SF281">
    <property type="entry name" value="BOX A-BINDING FACTOR-RELATED"/>
    <property type="match status" value="1"/>
</dbReference>
<dbReference type="GO" id="GO:0045944">
    <property type="term" value="P:positive regulation of transcription by RNA polymerase II"/>
    <property type="evidence" value="ECO:0007669"/>
    <property type="project" value="TreeGrafter"/>
</dbReference>
<keyword evidence="3 9" id="KW-0863">Zinc-finger</keyword>
<dbReference type="AlphaFoldDB" id="B0LD05"/>
<evidence type="ECO:0000256" key="8">
    <source>
        <dbReference type="ARBA" id="ARBA00023242"/>
    </source>
</evidence>
<protein>
    <submittedName>
        <fullName evidence="12">GATA-binding transcription factor B2</fullName>
    </submittedName>
</protein>
<feature type="region of interest" description="Disordered" evidence="10">
    <location>
        <begin position="257"/>
        <end position="282"/>
    </location>
</feature>
<dbReference type="Gene3D" id="3.30.50.10">
    <property type="entry name" value="Erythroid Transcription Factor GATA-1, subunit A"/>
    <property type="match status" value="2"/>
</dbReference>
<keyword evidence="5" id="KW-0805">Transcription regulation</keyword>
<dbReference type="PROSITE" id="PS00344">
    <property type="entry name" value="GATA_ZN_FINGER_1"/>
    <property type="match status" value="1"/>
</dbReference>
<dbReference type="PANTHER" id="PTHR10071">
    <property type="entry name" value="TRANSCRIPTION FACTOR GATA FAMILY MEMBER"/>
    <property type="match status" value="1"/>
</dbReference>
<evidence type="ECO:0000256" key="4">
    <source>
        <dbReference type="ARBA" id="ARBA00022833"/>
    </source>
</evidence>
<feature type="domain" description="GATA-type" evidence="11">
    <location>
        <begin position="68"/>
        <end position="123"/>
    </location>
</feature>
<dbReference type="GO" id="GO:0000122">
    <property type="term" value="P:negative regulation of transcription by RNA polymerase II"/>
    <property type="evidence" value="ECO:0007669"/>
    <property type="project" value="TreeGrafter"/>
</dbReference>
<dbReference type="SUPFAM" id="SSF57716">
    <property type="entry name" value="Glucocorticoid receptor-like (DNA-binding domain)"/>
    <property type="match status" value="2"/>
</dbReference>
<keyword evidence="7" id="KW-0804">Transcription</keyword>
<evidence type="ECO:0000256" key="3">
    <source>
        <dbReference type="ARBA" id="ARBA00022771"/>
    </source>
</evidence>
<dbReference type="PRINTS" id="PR00619">
    <property type="entry name" value="GATAZNFINGER"/>
</dbReference>
<dbReference type="SMART" id="SM00401">
    <property type="entry name" value="ZnF_GATA"/>
    <property type="match status" value="2"/>
</dbReference>
<evidence type="ECO:0000256" key="10">
    <source>
        <dbReference type="SAM" id="MobiDB-lite"/>
    </source>
</evidence>
<keyword evidence="4" id="KW-0862">Zinc</keyword>
<dbReference type="FunFam" id="3.30.50.10:FF:000032">
    <property type="entry name" value="Transcription factor GATA-3"/>
    <property type="match status" value="1"/>
</dbReference>
<reference evidence="12" key="1">
    <citation type="journal article" date="2008" name="Evol. Dev.">
        <title>Developmental expression of foxA and gata genes during gut formation in the polychaete annelid, Capitella sp. I.</title>
        <authorList>
            <person name="Boyle M.J."/>
            <person name="Seaver E.C."/>
        </authorList>
    </citation>
    <scope>NUCLEOTIDE SEQUENCE</scope>
</reference>
<evidence type="ECO:0000259" key="11">
    <source>
        <dbReference type="PROSITE" id="PS50114"/>
    </source>
</evidence>
<keyword evidence="2" id="KW-0479">Metal-binding</keyword>
<dbReference type="InterPro" id="IPR039355">
    <property type="entry name" value="Transcription_factor_GATA"/>
</dbReference>
<dbReference type="CDD" id="cd00202">
    <property type="entry name" value="ZnF_GATA"/>
    <property type="match status" value="1"/>
</dbReference>
<evidence type="ECO:0000256" key="1">
    <source>
        <dbReference type="ARBA" id="ARBA00004123"/>
    </source>
</evidence>
<feature type="domain" description="GATA-type" evidence="11">
    <location>
        <begin position="122"/>
        <end position="175"/>
    </location>
</feature>
<evidence type="ECO:0000256" key="5">
    <source>
        <dbReference type="ARBA" id="ARBA00023015"/>
    </source>
</evidence>
<dbReference type="GO" id="GO:0000978">
    <property type="term" value="F:RNA polymerase II cis-regulatory region sequence-specific DNA binding"/>
    <property type="evidence" value="ECO:0007669"/>
    <property type="project" value="TreeGrafter"/>
</dbReference>
<feature type="region of interest" description="Disordered" evidence="10">
    <location>
        <begin position="166"/>
        <end position="230"/>
    </location>
</feature>
<evidence type="ECO:0000313" key="12">
    <source>
        <dbReference type="EMBL" id="ABV25955.1"/>
    </source>
</evidence>